<proteinExistence type="inferred from homology"/>
<dbReference type="PIRSF" id="PIRSF038934">
    <property type="entry name" value="HyaE_HupG"/>
    <property type="match status" value="1"/>
</dbReference>
<dbReference type="InterPro" id="IPR036249">
    <property type="entry name" value="Thioredoxin-like_sf"/>
</dbReference>
<evidence type="ECO:0000313" key="4">
    <source>
        <dbReference type="Proteomes" id="UP000184221"/>
    </source>
</evidence>
<keyword evidence="4" id="KW-1185">Reference proteome</keyword>
<reference evidence="3 4" key="1">
    <citation type="submission" date="2016-11" db="EMBL/GenBank/DDBJ databases">
        <authorList>
            <person name="Jaros S."/>
            <person name="Januszkiewicz K."/>
            <person name="Wedrychowicz H."/>
        </authorList>
    </citation>
    <scope>NUCLEOTIDE SEQUENCE [LARGE SCALE GENOMIC DNA]</scope>
    <source>
        <strain evidence="3 4">DSM 29431</strain>
    </source>
</reference>
<dbReference type="Gene3D" id="3.40.30.10">
    <property type="entry name" value="Glutaredoxin"/>
    <property type="match status" value="1"/>
</dbReference>
<evidence type="ECO:0000313" key="3">
    <source>
        <dbReference type="EMBL" id="SHG77779.1"/>
    </source>
</evidence>
<dbReference type="EMBL" id="FQXC01000001">
    <property type="protein sequence ID" value="SHG77779.1"/>
    <property type="molecule type" value="Genomic_DNA"/>
</dbReference>
<gene>
    <name evidence="3" type="ORF">SAMN05443551_0552</name>
</gene>
<comment type="similarity">
    <text evidence="1 2">Belongs to the HupG/HyaE family.</text>
</comment>
<dbReference type="SUPFAM" id="SSF52833">
    <property type="entry name" value="Thioredoxin-like"/>
    <property type="match status" value="1"/>
</dbReference>
<protein>
    <recommendedName>
        <fullName evidence="2">Hydrogenase expression/formation protein</fullName>
    </recommendedName>
</protein>
<organism evidence="3 4">
    <name type="scientific">Marivita hallyeonensis</name>
    <dbReference type="NCBI Taxonomy" id="996342"/>
    <lineage>
        <taxon>Bacteria</taxon>
        <taxon>Pseudomonadati</taxon>
        <taxon>Pseudomonadota</taxon>
        <taxon>Alphaproteobacteria</taxon>
        <taxon>Rhodobacterales</taxon>
        <taxon>Roseobacteraceae</taxon>
        <taxon>Marivita</taxon>
    </lineage>
</organism>
<name>A0A1M5MLJ3_9RHOB</name>
<dbReference type="Proteomes" id="UP000184221">
    <property type="component" value="Unassembled WGS sequence"/>
</dbReference>
<sequence length="128" mass="14189">MTHPLIARLTDDMGWPALNQHDAVADFVNRPGAHCLFIPGDPAKNLETTDAAVILPEIVQCFQGKFDCAVIGDEIEYQVREDAGVFKTPLLVFFRDGQQVGTIPKVRDWDDYLARVTHILSLVPEGAD</sequence>
<dbReference type="RefSeq" id="WP_072775971.1">
    <property type="nucleotide sequence ID" value="NZ_FQXC01000001.1"/>
</dbReference>
<dbReference type="AlphaFoldDB" id="A0A1M5MLJ3"/>
<dbReference type="OrthoDB" id="6560050at2"/>
<dbReference type="Pfam" id="PF07449">
    <property type="entry name" value="HyaE"/>
    <property type="match status" value="1"/>
</dbReference>
<accession>A0A1M5MLJ3</accession>
<dbReference type="CDD" id="cd02965">
    <property type="entry name" value="HyaE"/>
    <property type="match status" value="1"/>
</dbReference>
<dbReference type="STRING" id="996342.SAMN05443551_0552"/>
<evidence type="ECO:0000256" key="1">
    <source>
        <dbReference type="ARBA" id="ARBA00009004"/>
    </source>
</evidence>
<dbReference type="InterPro" id="IPR010893">
    <property type="entry name" value="NiFe-hyd_mat_HyaE"/>
</dbReference>
<evidence type="ECO:0000256" key="2">
    <source>
        <dbReference type="PIRNR" id="PIRNR038934"/>
    </source>
</evidence>